<dbReference type="EMBL" id="BARU01011916">
    <property type="protein sequence ID" value="GAH34754.1"/>
    <property type="molecule type" value="Genomic_DNA"/>
</dbReference>
<dbReference type="AlphaFoldDB" id="X1FZI2"/>
<comment type="caution">
    <text evidence="1">The sequence shown here is derived from an EMBL/GenBank/DDBJ whole genome shotgun (WGS) entry which is preliminary data.</text>
</comment>
<accession>X1FZI2</accession>
<gene>
    <name evidence="1" type="ORF">S03H2_22199</name>
</gene>
<feature type="non-terminal residue" evidence="1">
    <location>
        <position position="77"/>
    </location>
</feature>
<proteinExistence type="predicted"/>
<reference evidence="1" key="1">
    <citation type="journal article" date="2014" name="Front. Microbiol.">
        <title>High frequency of phylogenetically diverse reductive dehalogenase-homologous genes in deep subseafloor sedimentary metagenomes.</title>
        <authorList>
            <person name="Kawai M."/>
            <person name="Futagami T."/>
            <person name="Toyoda A."/>
            <person name="Takaki Y."/>
            <person name="Nishi S."/>
            <person name="Hori S."/>
            <person name="Arai W."/>
            <person name="Tsubouchi T."/>
            <person name="Morono Y."/>
            <person name="Uchiyama I."/>
            <person name="Ito T."/>
            <person name="Fujiyama A."/>
            <person name="Inagaki F."/>
            <person name="Takami H."/>
        </authorList>
    </citation>
    <scope>NUCLEOTIDE SEQUENCE</scope>
    <source>
        <strain evidence="1">Expedition CK06-06</strain>
    </source>
</reference>
<evidence type="ECO:0000313" key="1">
    <source>
        <dbReference type="EMBL" id="GAH34754.1"/>
    </source>
</evidence>
<organism evidence="1">
    <name type="scientific">marine sediment metagenome</name>
    <dbReference type="NCBI Taxonomy" id="412755"/>
    <lineage>
        <taxon>unclassified sequences</taxon>
        <taxon>metagenomes</taxon>
        <taxon>ecological metagenomes</taxon>
    </lineage>
</organism>
<protein>
    <submittedName>
        <fullName evidence="1">Uncharacterized protein</fullName>
    </submittedName>
</protein>
<sequence length="77" mass="8138">MKIPLLMIFSFVMVISTWAKKALEDGKITADEGFDLLKQLAGLLGVPLILDVPPKVDEAIEAASIALDAASDIAGIN</sequence>
<name>X1FZI2_9ZZZZ</name>